<proteinExistence type="predicted"/>
<dbReference type="AlphaFoldDB" id="A0A6G0Z8Z3"/>
<comment type="caution">
    <text evidence="1">The sequence shown here is derived from an EMBL/GenBank/DDBJ whole genome shotgun (WGS) entry which is preliminary data.</text>
</comment>
<sequence length="60" mass="7439">RRINRHDIIRKVALSNRRRTVRRDSRVKLIRCFIDTLKKISQKHRKFQWSINNSKKIKIL</sequence>
<feature type="non-terminal residue" evidence="1">
    <location>
        <position position="1"/>
    </location>
</feature>
<dbReference type="Proteomes" id="UP000478052">
    <property type="component" value="Unassembled WGS sequence"/>
</dbReference>
<evidence type="ECO:0000313" key="2">
    <source>
        <dbReference type="Proteomes" id="UP000478052"/>
    </source>
</evidence>
<reference evidence="1 2" key="1">
    <citation type="submission" date="2019-08" db="EMBL/GenBank/DDBJ databases">
        <title>Whole genome of Aphis craccivora.</title>
        <authorList>
            <person name="Voronova N.V."/>
            <person name="Shulinski R.S."/>
            <person name="Bandarenka Y.V."/>
            <person name="Zhorov D.G."/>
            <person name="Warner D."/>
        </authorList>
    </citation>
    <scope>NUCLEOTIDE SEQUENCE [LARGE SCALE GENOMIC DNA]</scope>
    <source>
        <strain evidence="1">180601</strain>
        <tissue evidence="1">Whole Body</tissue>
    </source>
</reference>
<accession>A0A6G0Z8Z3</accession>
<gene>
    <name evidence="1" type="ORF">FWK35_00004285</name>
</gene>
<protein>
    <submittedName>
        <fullName evidence="1">Uncharacterized protein</fullName>
    </submittedName>
</protein>
<dbReference type="EMBL" id="VUJU01001037">
    <property type="protein sequence ID" value="KAF0767118.1"/>
    <property type="molecule type" value="Genomic_DNA"/>
</dbReference>
<keyword evidence="2" id="KW-1185">Reference proteome</keyword>
<organism evidence="1 2">
    <name type="scientific">Aphis craccivora</name>
    <name type="common">Cowpea aphid</name>
    <dbReference type="NCBI Taxonomy" id="307492"/>
    <lineage>
        <taxon>Eukaryota</taxon>
        <taxon>Metazoa</taxon>
        <taxon>Ecdysozoa</taxon>
        <taxon>Arthropoda</taxon>
        <taxon>Hexapoda</taxon>
        <taxon>Insecta</taxon>
        <taxon>Pterygota</taxon>
        <taxon>Neoptera</taxon>
        <taxon>Paraneoptera</taxon>
        <taxon>Hemiptera</taxon>
        <taxon>Sternorrhyncha</taxon>
        <taxon>Aphidomorpha</taxon>
        <taxon>Aphidoidea</taxon>
        <taxon>Aphididae</taxon>
        <taxon>Aphidini</taxon>
        <taxon>Aphis</taxon>
        <taxon>Aphis</taxon>
    </lineage>
</organism>
<evidence type="ECO:0000313" key="1">
    <source>
        <dbReference type="EMBL" id="KAF0767118.1"/>
    </source>
</evidence>
<name>A0A6G0Z8Z3_APHCR</name>